<keyword evidence="5" id="KW-0472">Membrane</keyword>
<dbReference type="PROSITE" id="PS50125">
    <property type="entry name" value="GUANYLATE_CYCLASE_2"/>
    <property type="match status" value="1"/>
</dbReference>
<dbReference type="PANTHER" id="PTHR11920:SF507">
    <property type="entry name" value="GUANYLATE CYCLASE"/>
    <property type="match status" value="1"/>
</dbReference>
<organism evidence="8 9">
    <name type="scientific">Dreissena polymorpha</name>
    <name type="common">Zebra mussel</name>
    <name type="synonym">Mytilus polymorpha</name>
    <dbReference type="NCBI Taxonomy" id="45954"/>
    <lineage>
        <taxon>Eukaryota</taxon>
        <taxon>Metazoa</taxon>
        <taxon>Spiralia</taxon>
        <taxon>Lophotrochozoa</taxon>
        <taxon>Mollusca</taxon>
        <taxon>Bivalvia</taxon>
        <taxon>Autobranchia</taxon>
        <taxon>Heteroconchia</taxon>
        <taxon>Euheterodonta</taxon>
        <taxon>Imparidentia</taxon>
        <taxon>Neoheterodontei</taxon>
        <taxon>Myida</taxon>
        <taxon>Dreissenoidea</taxon>
        <taxon>Dreissenidae</taxon>
        <taxon>Dreissena</taxon>
    </lineage>
</organism>
<dbReference type="SUPFAM" id="SSF55073">
    <property type="entry name" value="Nucleotide cyclase"/>
    <property type="match status" value="1"/>
</dbReference>
<dbReference type="AlphaFoldDB" id="A0A9D3YBI4"/>
<dbReference type="GO" id="GO:0001653">
    <property type="term" value="F:peptide receptor activity"/>
    <property type="evidence" value="ECO:0007669"/>
    <property type="project" value="TreeGrafter"/>
</dbReference>
<dbReference type="GO" id="GO:0004383">
    <property type="term" value="F:guanylate cyclase activity"/>
    <property type="evidence" value="ECO:0007669"/>
    <property type="project" value="TreeGrafter"/>
</dbReference>
<feature type="domain" description="Guanylate cyclase" evidence="7">
    <location>
        <begin position="1"/>
        <end position="32"/>
    </location>
</feature>
<dbReference type="InterPro" id="IPR029787">
    <property type="entry name" value="Nucleotide_cyclase"/>
</dbReference>
<evidence type="ECO:0000256" key="2">
    <source>
        <dbReference type="ARBA" id="ARBA00022692"/>
    </source>
</evidence>
<dbReference type="GO" id="GO:0004016">
    <property type="term" value="F:adenylate cyclase activity"/>
    <property type="evidence" value="ECO:0007669"/>
    <property type="project" value="TreeGrafter"/>
</dbReference>
<dbReference type="EMBL" id="JAIWYP010000016">
    <property type="protein sequence ID" value="KAH3695489.1"/>
    <property type="molecule type" value="Genomic_DNA"/>
</dbReference>
<dbReference type="PANTHER" id="PTHR11920">
    <property type="entry name" value="GUANYLYL CYCLASE"/>
    <property type="match status" value="1"/>
</dbReference>
<reference evidence="8" key="2">
    <citation type="submission" date="2020-11" db="EMBL/GenBank/DDBJ databases">
        <authorList>
            <person name="McCartney M.A."/>
            <person name="Auch B."/>
            <person name="Kono T."/>
            <person name="Mallez S."/>
            <person name="Becker A."/>
            <person name="Gohl D.M."/>
            <person name="Silverstein K.A.T."/>
            <person name="Koren S."/>
            <person name="Bechman K.B."/>
            <person name="Herman A."/>
            <person name="Abrahante J.E."/>
            <person name="Garbe J."/>
        </authorList>
    </citation>
    <scope>NUCLEOTIDE SEQUENCE</scope>
    <source>
        <strain evidence="8">Duluth1</strain>
        <tissue evidence="8">Whole animal</tissue>
    </source>
</reference>
<dbReference type="GO" id="GO:0035556">
    <property type="term" value="P:intracellular signal transduction"/>
    <property type="evidence" value="ECO:0007669"/>
    <property type="project" value="InterPro"/>
</dbReference>
<dbReference type="GO" id="GO:0007168">
    <property type="term" value="P:receptor guanylyl cyclase signaling pathway"/>
    <property type="evidence" value="ECO:0007669"/>
    <property type="project" value="TreeGrafter"/>
</dbReference>
<dbReference type="Proteomes" id="UP000828390">
    <property type="component" value="Unassembled WGS sequence"/>
</dbReference>
<evidence type="ECO:0000256" key="4">
    <source>
        <dbReference type="ARBA" id="ARBA00022989"/>
    </source>
</evidence>
<accession>A0A9D3YBI4</accession>
<dbReference type="GO" id="GO:0000166">
    <property type="term" value="F:nucleotide binding"/>
    <property type="evidence" value="ECO:0007669"/>
    <property type="project" value="UniProtKB-KW"/>
</dbReference>
<keyword evidence="4" id="KW-1133">Transmembrane helix</keyword>
<evidence type="ECO:0000313" key="9">
    <source>
        <dbReference type="Proteomes" id="UP000828390"/>
    </source>
</evidence>
<dbReference type="Gene3D" id="3.30.70.1230">
    <property type="entry name" value="Nucleotide cyclase"/>
    <property type="match status" value="1"/>
</dbReference>
<evidence type="ECO:0000256" key="3">
    <source>
        <dbReference type="ARBA" id="ARBA00022741"/>
    </source>
</evidence>
<dbReference type="InterPro" id="IPR050401">
    <property type="entry name" value="Cyclic_nucleotide_synthase"/>
</dbReference>
<keyword evidence="3" id="KW-0547">Nucleotide-binding</keyword>
<proteinExistence type="predicted"/>
<evidence type="ECO:0000313" key="8">
    <source>
        <dbReference type="EMBL" id="KAH3695489.1"/>
    </source>
</evidence>
<dbReference type="GO" id="GO:0005886">
    <property type="term" value="C:plasma membrane"/>
    <property type="evidence" value="ECO:0007669"/>
    <property type="project" value="TreeGrafter"/>
</dbReference>
<comment type="subcellular location">
    <subcellularLocation>
        <location evidence="1">Membrane</location>
    </subcellularLocation>
</comment>
<sequence length="57" mass="6498">MQVVCLLNKLYITFDEIIDKYNVYKVETIGDACKLSAIDLLVLDRLNLSSLHCHVSL</sequence>
<evidence type="ECO:0000256" key="5">
    <source>
        <dbReference type="ARBA" id="ARBA00023136"/>
    </source>
</evidence>
<keyword evidence="2" id="KW-0812">Transmembrane</keyword>
<evidence type="ECO:0000259" key="7">
    <source>
        <dbReference type="PROSITE" id="PS50125"/>
    </source>
</evidence>
<evidence type="ECO:0000256" key="1">
    <source>
        <dbReference type="ARBA" id="ARBA00004370"/>
    </source>
</evidence>
<keyword evidence="9" id="KW-1185">Reference proteome</keyword>
<dbReference type="Pfam" id="PF00211">
    <property type="entry name" value="Guanylate_cyc"/>
    <property type="match status" value="1"/>
</dbReference>
<dbReference type="InterPro" id="IPR001054">
    <property type="entry name" value="A/G_cyclase"/>
</dbReference>
<protein>
    <recommendedName>
        <fullName evidence="7">Guanylate cyclase domain-containing protein</fullName>
    </recommendedName>
</protein>
<reference evidence="8" key="1">
    <citation type="journal article" date="2019" name="bioRxiv">
        <title>The Genome of the Zebra Mussel, Dreissena polymorpha: A Resource for Invasive Species Research.</title>
        <authorList>
            <person name="McCartney M.A."/>
            <person name="Auch B."/>
            <person name="Kono T."/>
            <person name="Mallez S."/>
            <person name="Zhang Y."/>
            <person name="Obille A."/>
            <person name="Becker A."/>
            <person name="Abrahante J.E."/>
            <person name="Garbe J."/>
            <person name="Badalamenti J.P."/>
            <person name="Herman A."/>
            <person name="Mangelson H."/>
            <person name="Liachko I."/>
            <person name="Sullivan S."/>
            <person name="Sone E.D."/>
            <person name="Koren S."/>
            <person name="Silverstein K.A.T."/>
            <person name="Beckman K.B."/>
            <person name="Gohl D.M."/>
        </authorList>
    </citation>
    <scope>NUCLEOTIDE SEQUENCE</scope>
    <source>
        <strain evidence="8">Duluth1</strain>
        <tissue evidence="8">Whole animal</tissue>
    </source>
</reference>
<name>A0A9D3YBI4_DREPO</name>
<comment type="caution">
    <text evidence="8">The sequence shown here is derived from an EMBL/GenBank/DDBJ whole genome shotgun (WGS) entry which is preliminary data.</text>
</comment>
<keyword evidence="6" id="KW-0456">Lyase</keyword>
<evidence type="ECO:0000256" key="6">
    <source>
        <dbReference type="ARBA" id="ARBA00023239"/>
    </source>
</evidence>
<gene>
    <name evidence="8" type="ORF">DPMN_082949</name>
</gene>